<dbReference type="GO" id="GO:0043138">
    <property type="term" value="F:3'-5' DNA helicase activity"/>
    <property type="evidence" value="ECO:0007669"/>
    <property type="project" value="UniProtKB-EC"/>
</dbReference>
<dbReference type="Gene3D" id="3.40.50.300">
    <property type="entry name" value="P-loop containing nucleotide triphosphate hydrolases"/>
    <property type="match status" value="2"/>
</dbReference>
<evidence type="ECO:0000256" key="8">
    <source>
        <dbReference type="SAM" id="MobiDB-lite"/>
    </source>
</evidence>
<dbReference type="AlphaFoldDB" id="A0ABD3NPP8"/>
<dbReference type="PROSITE" id="PS51194">
    <property type="entry name" value="HELICASE_CTER"/>
    <property type="match status" value="1"/>
</dbReference>
<evidence type="ECO:0000256" key="7">
    <source>
        <dbReference type="ARBA" id="ARBA00034808"/>
    </source>
</evidence>
<dbReference type="SMART" id="SM00490">
    <property type="entry name" value="HELICc"/>
    <property type="match status" value="1"/>
</dbReference>
<evidence type="ECO:0000256" key="4">
    <source>
        <dbReference type="ARBA" id="ARBA00022806"/>
    </source>
</evidence>
<dbReference type="InterPro" id="IPR004589">
    <property type="entry name" value="DNA_helicase_ATP-dep_RecQ"/>
</dbReference>
<comment type="similarity">
    <text evidence="1">Belongs to the helicase family. RecQ subfamily.</text>
</comment>
<feature type="domain" description="Helicase ATP-binding" evidence="9">
    <location>
        <begin position="191"/>
        <end position="373"/>
    </location>
</feature>
<dbReference type="SUPFAM" id="SSF52540">
    <property type="entry name" value="P-loop containing nucleoside triphosphate hydrolases"/>
    <property type="match status" value="1"/>
</dbReference>
<evidence type="ECO:0000256" key="5">
    <source>
        <dbReference type="ARBA" id="ARBA00022840"/>
    </source>
</evidence>
<evidence type="ECO:0000256" key="3">
    <source>
        <dbReference type="ARBA" id="ARBA00022801"/>
    </source>
</evidence>
<evidence type="ECO:0000256" key="6">
    <source>
        <dbReference type="ARBA" id="ARBA00034617"/>
    </source>
</evidence>
<accession>A0ABD3NPP8</accession>
<evidence type="ECO:0000256" key="1">
    <source>
        <dbReference type="ARBA" id="ARBA00005446"/>
    </source>
</evidence>
<keyword evidence="3" id="KW-0378">Hydrolase</keyword>
<gene>
    <name evidence="11" type="ORF">HJC23_005372</name>
</gene>
<dbReference type="EMBL" id="JABMIG020000445">
    <property type="protein sequence ID" value="KAL3777739.1"/>
    <property type="molecule type" value="Genomic_DNA"/>
</dbReference>
<dbReference type="PANTHER" id="PTHR13710">
    <property type="entry name" value="DNA HELICASE RECQ FAMILY MEMBER"/>
    <property type="match status" value="1"/>
</dbReference>
<comment type="caution">
    <text evidence="11">The sequence shown here is derived from an EMBL/GenBank/DDBJ whole genome shotgun (WGS) entry which is preliminary data.</text>
</comment>
<evidence type="ECO:0000256" key="2">
    <source>
        <dbReference type="ARBA" id="ARBA00022741"/>
    </source>
</evidence>
<comment type="catalytic activity">
    <reaction evidence="6">
        <text>Couples ATP hydrolysis with the unwinding of duplex DNA by translocating in the 3'-5' direction.</text>
        <dbReference type="EC" id="5.6.2.4"/>
    </reaction>
</comment>
<dbReference type="SMART" id="SM00487">
    <property type="entry name" value="DEXDc"/>
    <property type="match status" value="1"/>
</dbReference>
<dbReference type="CDD" id="cd17920">
    <property type="entry name" value="DEXHc_RecQ"/>
    <property type="match status" value="1"/>
</dbReference>
<dbReference type="PANTHER" id="PTHR13710:SF120">
    <property type="entry name" value="BIFUNCTIONAL 3'-5' EXONUCLEASE_ATP-DEPENDENT HELICASE WRN"/>
    <property type="match status" value="1"/>
</dbReference>
<evidence type="ECO:0000259" key="9">
    <source>
        <dbReference type="PROSITE" id="PS51192"/>
    </source>
</evidence>
<dbReference type="InterPro" id="IPR014001">
    <property type="entry name" value="Helicase_ATP-bd"/>
</dbReference>
<dbReference type="Pfam" id="PF00270">
    <property type="entry name" value="DEAD"/>
    <property type="match status" value="1"/>
</dbReference>
<dbReference type="Pfam" id="PF00271">
    <property type="entry name" value="Helicase_C"/>
    <property type="match status" value="1"/>
</dbReference>
<keyword evidence="12" id="KW-1185">Reference proteome</keyword>
<dbReference type="InterPro" id="IPR027417">
    <property type="entry name" value="P-loop_NTPase"/>
</dbReference>
<dbReference type="InterPro" id="IPR001650">
    <property type="entry name" value="Helicase_C-like"/>
</dbReference>
<dbReference type="GO" id="GO:0016787">
    <property type="term" value="F:hydrolase activity"/>
    <property type="evidence" value="ECO:0007669"/>
    <property type="project" value="UniProtKB-KW"/>
</dbReference>
<feature type="region of interest" description="Disordered" evidence="8">
    <location>
        <begin position="105"/>
        <end position="150"/>
    </location>
</feature>
<keyword evidence="2" id="KW-0547">Nucleotide-binding</keyword>
<name>A0ABD3NPP8_9STRA</name>
<feature type="compositionally biased region" description="Polar residues" evidence="8">
    <location>
        <begin position="137"/>
        <end position="150"/>
    </location>
</feature>
<dbReference type="PROSITE" id="PS51192">
    <property type="entry name" value="HELICASE_ATP_BIND_1"/>
    <property type="match status" value="1"/>
</dbReference>
<feature type="domain" description="Helicase C-terminal" evidence="10">
    <location>
        <begin position="401"/>
        <end position="574"/>
    </location>
</feature>
<reference evidence="11 12" key="1">
    <citation type="journal article" date="2020" name="G3 (Bethesda)">
        <title>Improved Reference Genome for Cyclotella cryptica CCMP332, a Model for Cell Wall Morphogenesis, Salinity Adaptation, and Lipid Production in Diatoms (Bacillariophyta).</title>
        <authorList>
            <person name="Roberts W.R."/>
            <person name="Downey K.M."/>
            <person name="Ruck E.C."/>
            <person name="Traller J.C."/>
            <person name="Alverson A.J."/>
        </authorList>
    </citation>
    <scope>NUCLEOTIDE SEQUENCE [LARGE SCALE GENOMIC DNA]</scope>
    <source>
        <strain evidence="11 12">CCMP332</strain>
    </source>
</reference>
<proteinExistence type="inferred from homology"/>
<dbReference type="NCBIfam" id="TIGR00614">
    <property type="entry name" value="recQ_fam"/>
    <property type="match status" value="1"/>
</dbReference>
<evidence type="ECO:0000259" key="10">
    <source>
        <dbReference type="PROSITE" id="PS51194"/>
    </source>
</evidence>
<dbReference type="GO" id="GO:0005524">
    <property type="term" value="F:ATP binding"/>
    <property type="evidence" value="ECO:0007669"/>
    <property type="project" value="UniProtKB-KW"/>
</dbReference>
<organism evidence="11 12">
    <name type="scientific">Cyclotella cryptica</name>
    <dbReference type="NCBI Taxonomy" id="29204"/>
    <lineage>
        <taxon>Eukaryota</taxon>
        <taxon>Sar</taxon>
        <taxon>Stramenopiles</taxon>
        <taxon>Ochrophyta</taxon>
        <taxon>Bacillariophyta</taxon>
        <taxon>Coscinodiscophyceae</taxon>
        <taxon>Thalassiosirophycidae</taxon>
        <taxon>Stephanodiscales</taxon>
        <taxon>Stephanodiscaceae</taxon>
        <taxon>Cyclotella</taxon>
    </lineage>
</organism>
<sequence length="1063" mass="118442">MEAFRHLSALIERPIQNVSNDDIASLSHRHLVEFCLAKGIGGGVDDANGIGSYSEEELRARIAAFRDGIATTNADTTTKTDEFDDDDDDDFASFDIEAAIQSASSPATTAFKVETPSKRPHASQQDDQSSAEKRCKTTSSPLASEATSSHTDIDIETMEQAIPADFASQMKSSLLTHFGHTTFRPGQLLLLHSILHNRDACAFWATGAGKSLTYQLPPLHLQQVGVIITPLVSLMQDQCAKLNTLVRSSGGGGEVATYLGSAQTDASMEERALRGEFRLVYVTPEKLVGGNFLERLARMHRQGGRGKVCLFAVDESHCVSEWGHDFRPEFLKIGSSLRTHPILSSIPILALTATAVPRVQRDILKNLHMHPSEATIVKKSFDRPNLKIVIRRKPKNGPMAALDAVVKELAKGEGKMARSTIVYCATRREVEEIAALLANSLSHLLEKERGISWDKATAVANLLVKPYHAALSISDRTDSHLSFLVGKTAVIVATVAFGMGIDKPDIRRVIHWGPPKTVEEYYQQMGRASRDGLFGECILYCDMNDFNKYKGGFYLDKLRGDAKEATIKSMDALRDFCMKEDVCRRSALMGFLRREANRDDLERDFSLDGAKVLLLAVTLLKNQSWTSIEKVISGGKVESYKYSPTSVYSTRDLEFEKKRMKKKRSVAFLKELIPTMIDRGFLKQDLVHSNKAFKPYAVYGPGLKAAAVLEQKDCPIMLPVPPFIRELEVKEAEKRKQALAELEAAGVDLQQIPEEELEAGDGEVIAAFKHWHSYVDRLEKSGRTEFVNKMDDLKARIIAWRLDMAERFRIAPASVMEEHLVYKVAYATATLQSGRMEEDSLVAAGVRRNGIEELTKVLGEWSEMVNESKKNCSVASEQGQEKDLHMLFKPGEVHTPTKPWRFANYKPNKKTGKAAWEVSYLRFEKGEHPQTIAMKQDSGKAIQVSTVIGHILEALPQGRPVDLHRLASYTEPPTKQEWENLGRCELETGMNVTADPATSGANGEKFIIKEFLEPILGTAFTTKDYKDRTPEESESFSKWCGKLNWYMALRRVGFEPIFEPASA</sequence>
<protein>
    <recommendedName>
        <fullName evidence="7">DNA 3'-5' helicase</fullName>
        <ecNumber evidence="7">5.6.2.4</ecNumber>
    </recommendedName>
</protein>
<dbReference type="InterPro" id="IPR011545">
    <property type="entry name" value="DEAD/DEAH_box_helicase_dom"/>
</dbReference>
<dbReference type="EC" id="5.6.2.4" evidence="7"/>
<evidence type="ECO:0000313" key="12">
    <source>
        <dbReference type="Proteomes" id="UP001516023"/>
    </source>
</evidence>
<dbReference type="Proteomes" id="UP001516023">
    <property type="component" value="Unassembled WGS sequence"/>
</dbReference>
<keyword evidence="5" id="KW-0067">ATP-binding</keyword>
<evidence type="ECO:0000313" key="11">
    <source>
        <dbReference type="EMBL" id="KAL3777739.1"/>
    </source>
</evidence>
<keyword evidence="4" id="KW-0347">Helicase</keyword>